<organism evidence="1 2">
    <name type="scientific">Plasmodium ovale</name>
    <name type="common">malaria parasite P. ovale</name>
    <dbReference type="NCBI Taxonomy" id="36330"/>
    <lineage>
        <taxon>Eukaryota</taxon>
        <taxon>Sar</taxon>
        <taxon>Alveolata</taxon>
        <taxon>Apicomplexa</taxon>
        <taxon>Aconoidasida</taxon>
        <taxon>Haemosporida</taxon>
        <taxon>Plasmodiidae</taxon>
        <taxon>Plasmodium</taxon>
        <taxon>Plasmodium (Plasmodium)</taxon>
    </lineage>
</organism>
<proteinExistence type="predicted"/>
<reference evidence="1 2" key="1">
    <citation type="submission" date="2016-06" db="EMBL/GenBank/DDBJ databases">
        <authorList>
            <consortium name="Pathogen Informatics"/>
        </authorList>
    </citation>
    <scope>NUCLEOTIDE SEQUENCE [LARGE SCALE GENOMIC DNA]</scope>
    <source>
        <strain evidence="1">PowCR01</strain>
    </source>
</reference>
<accession>A0A1C3KQ02</accession>
<gene>
    <name evidence="1" type="primary">PowCR01_060019000</name>
    <name evidence="1" type="ORF">POWCR01_060019000</name>
</gene>
<evidence type="ECO:0000313" key="1">
    <source>
        <dbReference type="EMBL" id="SBT76142.1"/>
    </source>
</evidence>
<protein>
    <submittedName>
        <fullName evidence="1">Uncharacterized protein</fullName>
    </submittedName>
</protein>
<name>A0A1C3KQ02_PLAOA</name>
<dbReference type="VEuPathDB" id="PlasmoDB:POWCR01_060019000"/>
<sequence length="188" mass="22266">MKDKKHEKVLVNESVIYVKKYFALHDSTVVAINELIHIILDRNMTPGEGLDEWNDLNMLINNELARKFIKTFELLKSTLNEMKECIEKMKGVKKFIEKRQIENTTRSVTTAMLHSLNVFFNNTLPYFKRDYMLKEKLHQTLIHVDGTCENEINRLQLMWKETPFLHLIFQKFDVNKIIVDCKQFLGTS</sequence>
<dbReference type="AlphaFoldDB" id="A0A1C3KQ02"/>
<dbReference type="VEuPathDB" id="PlasmoDB:PocGH01_06024200"/>
<evidence type="ECO:0000313" key="2">
    <source>
        <dbReference type="Proteomes" id="UP000243200"/>
    </source>
</evidence>
<dbReference type="EMBL" id="LT594510">
    <property type="protein sequence ID" value="SBT76142.1"/>
    <property type="molecule type" value="Genomic_DNA"/>
</dbReference>
<dbReference type="OrthoDB" id="380119at2759"/>
<dbReference type="Proteomes" id="UP000243200">
    <property type="component" value="Chromosome 6"/>
</dbReference>